<dbReference type="InterPro" id="IPR050951">
    <property type="entry name" value="Retrovirus_Pol_polyprotein"/>
</dbReference>
<evidence type="ECO:0000256" key="4">
    <source>
        <dbReference type="ARBA" id="ARBA00022750"/>
    </source>
</evidence>
<dbReference type="GO" id="GO:0006310">
    <property type="term" value="P:DNA recombination"/>
    <property type="evidence" value="ECO:0007669"/>
    <property type="project" value="UniProtKB-KW"/>
</dbReference>
<dbReference type="AlphaFoldDB" id="A0A284QY02"/>
<evidence type="ECO:0000256" key="3">
    <source>
        <dbReference type="ARBA" id="ARBA00022723"/>
    </source>
</evidence>
<dbReference type="GO" id="GO:0046872">
    <property type="term" value="F:metal ion binding"/>
    <property type="evidence" value="ECO:0007669"/>
    <property type="project" value="UniProtKB-KW"/>
</dbReference>
<dbReference type="SUPFAM" id="SSF54160">
    <property type="entry name" value="Chromo domain-like"/>
    <property type="match status" value="1"/>
</dbReference>
<keyword evidence="3" id="KW-0479">Metal-binding</keyword>
<evidence type="ECO:0000256" key="9">
    <source>
        <dbReference type="ARBA" id="ARBA00022932"/>
    </source>
</evidence>
<dbReference type="Gene3D" id="3.30.420.10">
    <property type="entry name" value="Ribonuclease H-like superfamily/Ribonuclease H"/>
    <property type="match status" value="1"/>
</dbReference>
<gene>
    <name evidence="14" type="ORF">ARMOST_04670</name>
</gene>
<evidence type="ECO:0000313" key="15">
    <source>
        <dbReference type="Proteomes" id="UP000219338"/>
    </source>
</evidence>
<sequence>MPTTSETQDRIRTVTRQKELWDKGIATSLEHERGITEKDGVLYYDNRVYVPRHTVLQGEIITQSHDHITAGHLGIAKTQELVLCEYWWPKMKKDVEAYIAGCETCQRTKTSTQEVEKYLKIFINHRQDDWADWLLLAEFTHNNRTHSATGKSLFMVMYGRNPRILPDSPCLTDTQVPAAIEFSNTMAKIHKETKAARRMKKQYDKSRCNAKDYNIGDLVWLDATNLHLPRPKKKLDDKHVSPFKMLEKTGVSAYKLKLPPHWKIHSNSHHPPPPPDLINGEEQWEIKEILDLKTCKVQGKRGQPSKTVNNYFIKWKGWTQEHNSWVTEIEMGNAQEAIEEYEAQQASWMDIAKIATPSSRALAMILDHDYKDNSDVFYLAQ</sequence>
<name>A0A284QY02_ARMOS</name>
<keyword evidence="4" id="KW-0064">Aspartyl protease</keyword>
<dbReference type="PROSITE" id="PS00598">
    <property type="entry name" value="CHROMO_1"/>
    <property type="match status" value="1"/>
</dbReference>
<dbReference type="GO" id="GO:0004190">
    <property type="term" value="F:aspartic-type endopeptidase activity"/>
    <property type="evidence" value="ECO:0007669"/>
    <property type="project" value="UniProtKB-KW"/>
</dbReference>
<dbReference type="InterPro" id="IPR023779">
    <property type="entry name" value="Chromodomain_CS"/>
</dbReference>
<evidence type="ECO:0000256" key="12">
    <source>
        <dbReference type="ARBA" id="ARBA00023242"/>
    </source>
</evidence>
<dbReference type="InterPro" id="IPR023780">
    <property type="entry name" value="Chromo_domain"/>
</dbReference>
<feature type="domain" description="Chromo" evidence="13">
    <location>
        <begin position="284"/>
        <end position="353"/>
    </location>
</feature>
<dbReference type="Proteomes" id="UP000219338">
    <property type="component" value="Unassembled WGS sequence"/>
</dbReference>
<keyword evidence="8" id="KW-0695">RNA-directed DNA polymerase</keyword>
<keyword evidence="12" id="KW-0539">Nucleus</keyword>
<dbReference type="GO" id="GO:0003964">
    <property type="term" value="F:RNA-directed DNA polymerase activity"/>
    <property type="evidence" value="ECO:0007669"/>
    <property type="project" value="UniProtKB-KW"/>
</dbReference>
<keyword evidence="5" id="KW-0378">Hydrolase</keyword>
<dbReference type="Pfam" id="PF17921">
    <property type="entry name" value="Integrase_H2C2"/>
    <property type="match status" value="1"/>
</dbReference>
<dbReference type="GO" id="GO:0006508">
    <property type="term" value="P:proteolysis"/>
    <property type="evidence" value="ECO:0007669"/>
    <property type="project" value="UniProtKB-KW"/>
</dbReference>
<keyword evidence="6" id="KW-0460">Magnesium</keyword>
<evidence type="ECO:0000256" key="2">
    <source>
        <dbReference type="ARBA" id="ARBA00022670"/>
    </source>
</evidence>
<dbReference type="GO" id="GO:0003677">
    <property type="term" value="F:DNA binding"/>
    <property type="evidence" value="ECO:0007669"/>
    <property type="project" value="UniProtKB-KW"/>
</dbReference>
<dbReference type="PROSITE" id="PS50013">
    <property type="entry name" value="CHROMO_2"/>
    <property type="match status" value="1"/>
</dbReference>
<dbReference type="InterPro" id="IPR016197">
    <property type="entry name" value="Chromo-like_dom_sf"/>
</dbReference>
<dbReference type="SMART" id="SM00298">
    <property type="entry name" value="CHROMO"/>
    <property type="match status" value="1"/>
</dbReference>
<dbReference type="GO" id="GO:0006338">
    <property type="term" value="P:chromatin remodeling"/>
    <property type="evidence" value="ECO:0007669"/>
    <property type="project" value="UniProtKB-ARBA"/>
</dbReference>
<keyword evidence="9" id="KW-0808">Transferase</keyword>
<evidence type="ECO:0000256" key="11">
    <source>
        <dbReference type="ARBA" id="ARBA00023172"/>
    </source>
</evidence>
<dbReference type="EMBL" id="FUEG01000003">
    <property type="protein sequence ID" value="SJL01350.1"/>
    <property type="molecule type" value="Genomic_DNA"/>
</dbReference>
<dbReference type="Gene3D" id="2.40.50.40">
    <property type="match status" value="1"/>
</dbReference>
<evidence type="ECO:0000259" key="13">
    <source>
        <dbReference type="PROSITE" id="PS50013"/>
    </source>
</evidence>
<evidence type="ECO:0000256" key="8">
    <source>
        <dbReference type="ARBA" id="ARBA00022918"/>
    </source>
</evidence>
<dbReference type="Gene3D" id="1.10.340.70">
    <property type="match status" value="1"/>
</dbReference>
<evidence type="ECO:0000313" key="14">
    <source>
        <dbReference type="EMBL" id="SJL01350.1"/>
    </source>
</evidence>
<evidence type="ECO:0000256" key="10">
    <source>
        <dbReference type="ARBA" id="ARBA00023125"/>
    </source>
</evidence>
<evidence type="ECO:0000256" key="1">
    <source>
        <dbReference type="ARBA" id="ARBA00004123"/>
    </source>
</evidence>
<keyword evidence="10" id="KW-0238">DNA-binding</keyword>
<proteinExistence type="predicted"/>
<dbReference type="FunFam" id="1.10.340.70:FF:000001">
    <property type="entry name" value="Retrovirus-related Pol polyprotein from transposon gypsy-like Protein"/>
    <property type="match status" value="1"/>
</dbReference>
<comment type="subcellular location">
    <subcellularLocation>
        <location evidence="1">Nucleus</location>
    </subcellularLocation>
</comment>
<dbReference type="InterPro" id="IPR041588">
    <property type="entry name" value="Integrase_H2C2"/>
</dbReference>
<keyword evidence="2" id="KW-0645">Protease</keyword>
<keyword evidence="15" id="KW-1185">Reference proteome</keyword>
<reference evidence="15" key="1">
    <citation type="journal article" date="2017" name="Nat. Ecol. Evol.">
        <title>Genome expansion and lineage-specific genetic innovations in the forest pathogenic fungi Armillaria.</title>
        <authorList>
            <person name="Sipos G."/>
            <person name="Prasanna A.N."/>
            <person name="Walter M.C."/>
            <person name="O'Connor E."/>
            <person name="Balint B."/>
            <person name="Krizsan K."/>
            <person name="Kiss B."/>
            <person name="Hess J."/>
            <person name="Varga T."/>
            <person name="Slot J."/>
            <person name="Riley R."/>
            <person name="Boka B."/>
            <person name="Rigling D."/>
            <person name="Barry K."/>
            <person name="Lee J."/>
            <person name="Mihaltcheva S."/>
            <person name="LaButti K."/>
            <person name="Lipzen A."/>
            <person name="Waldron R."/>
            <person name="Moloney N.M."/>
            <person name="Sperisen C."/>
            <person name="Kredics L."/>
            <person name="Vagvoelgyi C."/>
            <person name="Patrignani A."/>
            <person name="Fitzpatrick D."/>
            <person name="Nagy I."/>
            <person name="Doyle S."/>
            <person name="Anderson J.B."/>
            <person name="Grigoriev I.V."/>
            <person name="Gueldener U."/>
            <person name="Muensterkoetter M."/>
            <person name="Nagy L.G."/>
        </authorList>
    </citation>
    <scope>NUCLEOTIDE SEQUENCE [LARGE SCALE GENOMIC DNA]</scope>
    <source>
        <strain evidence="15">C18/9</strain>
    </source>
</reference>
<dbReference type="PANTHER" id="PTHR37984:SF5">
    <property type="entry name" value="PROTEIN NYNRIN-LIKE"/>
    <property type="match status" value="1"/>
</dbReference>
<dbReference type="GO" id="GO:0015074">
    <property type="term" value="P:DNA integration"/>
    <property type="evidence" value="ECO:0007669"/>
    <property type="project" value="UniProtKB-KW"/>
</dbReference>
<dbReference type="GO" id="GO:0005634">
    <property type="term" value="C:nucleus"/>
    <property type="evidence" value="ECO:0007669"/>
    <property type="project" value="UniProtKB-SubCell"/>
</dbReference>
<dbReference type="GO" id="GO:0003887">
    <property type="term" value="F:DNA-directed DNA polymerase activity"/>
    <property type="evidence" value="ECO:0007669"/>
    <property type="project" value="UniProtKB-KW"/>
</dbReference>
<dbReference type="Pfam" id="PF00385">
    <property type="entry name" value="Chromo"/>
    <property type="match status" value="1"/>
</dbReference>
<protein>
    <recommendedName>
        <fullName evidence="13">Chromo domain-containing protein</fullName>
    </recommendedName>
</protein>
<evidence type="ECO:0000256" key="6">
    <source>
        <dbReference type="ARBA" id="ARBA00022842"/>
    </source>
</evidence>
<organism evidence="14 15">
    <name type="scientific">Armillaria ostoyae</name>
    <name type="common">Armillaria root rot fungus</name>
    <dbReference type="NCBI Taxonomy" id="47428"/>
    <lineage>
        <taxon>Eukaryota</taxon>
        <taxon>Fungi</taxon>
        <taxon>Dikarya</taxon>
        <taxon>Basidiomycota</taxon>
        <taxon>Agaricomycotina</taxon>
        <taxon>Agaricomycetes</taxon>
        <taxon>Agaricomycetidae</taxon>
        <taxon>Agaricales</taxon>
        <taxon>Marasmiineae</taxon>
        <taxon>Physalacriaceae</taxon>
        <taxon>Armillaria</taxon>
    </lineage>
</organism>
<evidence type="ECO:0000256" key="7">
    <source>
        <dbReference type="ARBA" id="ARBA00022908"/>
    </source>
</evidence>
<keyword evidence="11" id="KW-0233">DNA recombination</keyword>
<keyword evidence="7" id="KW-0229">DNA integration</keyword>
<evidence type="ECO:0000256" key="5">
    <source>
        <dbReference type="ARBA" id="ARBA00022801"/>
    </source>
</evidence>
<keyword evidence="9" id="KW-0239">DNA-directed DNA polymerase</keyword>
<accession>A0A284QY02</accession>
<keyword evidence="9" id="KW-0548">Nucleotidyltransferase</keyword>
<dbReference type="InterPro" id="IPR000953">
    <property type="entry name" value="Chromo/chromo_shadow_dom"/>
</dbReference>
<dbReference type="PANTHER" id="PTHR37984">
    <property type="entry name" value="PROTEIN CBG26694"/>
    <property type="match status" value="1"/>
</dbReference>
<dbReference type="Pfam" id="PF24626">
    <property type="entry name" value="SH3_Tf2-1"/>
    <property type="match status" value="1"/>
</dbReference>
<dbReference type="InterPro" id="IPR056924">
    <property type="entry name" value="SH3_Tf2-1"/>
</dbReference>
<dbReference type="InterPro" id="IPR036397">
    <property type="entry name" value="RNaseH_sf"/>
</dbReference>
<dbReference type="OrthoDB" id="115183at2759"/>